<protein>
    <submittedName>
        <fullName evidence="2">Uncharacterized protein</fullName>
    </submittedName>
</protein>
<accession>A0A834FRM2</accession>
<proteinExistence type="predicted"/>
<organism evidence="2 3">
    <name type="scientific">Oryzias melastigma</name>
    <name type="common">Marine medaka</name>
    <dbReference type="NCBI Taxonomy" id="30732"/>
    <lineage>
        <taxon>Eukaryota</taxon>
        <taxon>Metazoa</taxon>
        <taxon>Chordata</taxon>
        <taxon>Craniata</taxon>
        <taxon>Vertebrata</taxon>
        <taxon>Euteleostomi</taxon>
        <taxon>Actinopterygii</taxon>
        <taxon>Neopterygii</taxon>
        <taxon>Teleostei</taxon>
        <taxon>Neoteleostei</taxon>
        <taxon>Acanthomorphata</taxon>
        <taxon>Ovalentaria</taxon>
        <taxon>Atherinomorphae</taxon>
        <taxon>Beloniformes</taxon>
        <taxon>Adrianichthyidae</taxon>
        <taxon>Oryziinae</taxon>
        <taxon>Oryzias</taxon>
    </lineage>
</organism>
<evidence type="ECO:0000313" key="2">
    <source>
        <dbReference type="EMBL" id="KAF6739109.1"/>
    </source>
</evidence>
<evidence type="ECO:0000256" key="1">
    <source>
        <dbReference type="SAM" id="MobiDB-lite"/>
    </source>
</evidence>
<reference evidence="2" key="1">
    <citation type="journal article" name="BMC Genomics">
        <title>Long-read sequencing and de novo genome assembly of marine medaka (Oryzias melastigma).</title>
        <authorList>
            <person name="Liang P."/>
            <person name="Saqib H.S.A."/>
            <person name="Ni X."/>
            <person name="Shen Y."/>
        </authorList>
    </citation>
    <scope>NUCLEOTIDE SEQUENCE</scope>
    <source>
        <strain evidence="2">Bigg-433</strain>
    </source>
</reference>
<dbReference type="EMBL" id="WKFB01000015">
    <property type="protein sequence ID" value="KAF6739109.1"/>
    <property type="molecule type" value="Genomic_DNA"/>
</dbReference>
<dbReference type="AlphaFoldDB" id="A0A834FRM2"/>
<dbReference type="Proteomes" id="UP000646548">
    <property type="component" value="Unassembled WGS sequence"/>
</dbReference>
<evidence type="ECO:0000313" key="3">
    <source>
        <dbReference type="Proteomes" id="UP000646548"/>
    </source>
</evidence>
<gene>
    <name evidence="2" type="ORF">FQA47_001458</name>
</gene>
<feature type="region of interest" description="Disordered" evidence="1">
    <location>
        <begin position="21"/>
        <end position="52"/>
    </location>
</feature>
<feature type="compositionally biased region" description="Basic and acidic residues" evidence="1">
    <location>
        <begin position="33"/>
        <end position="46"/>
    </location>
</feature>
<sequence>MRAASSGLTLSQSVAFLMEMRGRPAATNRSSRGGREAEAEENREGTEDQEEELLPSLLVNSRPAFTLFWCQSRCRKFPEKDETVRFCCSDMNLSHMTSSSLQLRLVGGWGWRGGGGCQWKDFLVHYIPCHHMASPGNEQPGFNKWLPWRRGQRRLLAAWDSVCVFRRPHMEERTAVETSPSCCFSFTCKQPNELQT</sequence>
<name>A0A834FRM2_ORYME</name>
<comment type="caution">
    <text evidence="2">The sequence shown here is derived from an EMBL/GenBank/DDBJ whole genome shotgun (WGS) entry which is preliminary data.</text>
</comment>